<evidence type="ECO:0000313" key="1">
    <source>
        <dbReference type="EMBL" id="KAJ4724347.1"/>
    </source>
</evidence>
<reference evidence="1 2" key="1">
    <citation type="journal article" date="2023" name="Science">
        <title>Complex scaffold remodeling in plant triterpene biosynthesis.</title>
        <authorList>
            <person name="De La Pena R."/>
            <person name="Hodgson H."/>
            <person name="Liu J.C."/>
            <person name="Stephenson M.J."/>
            <person name="Martin A.C."/>
            <person name="Owen C."/>
            <person name="Harkess A."/>
            <person name="Leebens-Mack J."/>
            <person name="Jimenez L.E."/>
            <person name="Osbourn A."/>
            <person name="Sattely E.S."/>
        </authorList>
    </citation>
    <scope>NUCLEOTIDE SEQUENCE [LARGE SCALE GENOMIC DNA]</scope>
    <source>
        <strain evidence="2">cv. JPN11</strain>
        <tissue evidence="1">Leaf</tissue>
    </source>
</reference>
<name>A0ACC1YLM3_MELAZ</name>
<protein>
    <submittedName>
        <fullName evidence="1">Glucan endo-1,3-beta-glucosidase-like</fullName>
    </submittedName>
</protein>
<keyword evidence="2" id="KW-1185">Reference proteome</keyword>
<evidence type="ECO:0000313" key="2">
    <source>
        <dbReference type="Proteomes" id="UP001164539"/>
    </source>
</evidence>
<organism evidence="1 2">
    <name type="scientific">Melia azedarach</name>
    <name type="common">Chinaberry tree</name>
    <dbReference type="NCBI Taxonomy" id="155640"/>
    <lineage>
        <taxon>Eukaryota</taxon>
        <taxon>Viridiplantae</taxon>
        <taxon>Streptophyta</taxon>
        <taxon>Embryophyta</taxon>
        <taxon>Tracheophyta</taxon>
        <taxon>Spermatophyta</taxon>
        <taxon>Magnoliopsida</taxon>
        <taxon>eudicotyledons</taxon>
        <taxon>Gunneridae</taxon>
        <taxon>Pentapetalae</taxon>
        <taxon>rosids</taxon>
        <taxon>malvids</taxon>
        <taxon>Sapindales</taxon>
        <taxon>Meliaceae</taxon>
        <taxon>Melia</taxon>
    </lineage>
</organism>
<comment type="caution">
    <text evidence="1">The sequence shown here is derived from an EMBL/GenBank/DDBJ whole genome shotgun (WGS) entry which is preliminary data.</text>
</comment>
<dbReference type="Proteomes" id="UP001164539">
    <property type="component" value="Chromosome 2"/>
</dbReference>
<proteinExistence type="predicted"/>
<sequence length="347" mass="37626">MASMIAAASGKPFMASILLVFGLFISHLAVLTGAQSLGVCYGRNGANLPKQAEVISLYKANGIGRMRLYDPDPATLQALRDSNIELILDVPKSSLQPLADPAKARDWVQKNVKAYSPGVKFRYISVGNEIHPSDAEAKFVLPAMQNVQNEISAANLRAQVKVSTAIDTTLLGGSYPPSKGFFGDAASSYIKPILQFLAKNGAPLLVNVYPYFSHANDPARVGLDFALFRAPAVVVSDGKNRYRNLFDAMVDSVYSALEKAGNPNLKIVVSESGWPSAGGKAATRENAGTYYRNLISHVKGGTPKKRGQAVETYLFAMFEENLKEAGVERNFGLFLPNKQPKYQLSFR</sequence>
<accession>A0ACC1YLM3</accession>
<gene>
    <name evidence="1" type="ORF">OWV82_003348</name>
</gene>
<dbReference type="EMBL" id="CM051395">
    <property type="protein sequence ID" value="KAJ4724347.1"/>
    <property type="molecule type" value="Genomic_DNA"/>
</dbReference>